<dbReference type="PANTHER" id="PTHR34117">
    <property type="entry name" value="STYLE CELL-CYCLE INHIBITOR 1"/>
    <property type="match status" value="1"/>
</dbReference>
<dbReference type="PANTHER" id="PTHR34117:SF1">
    <property type="entry name" value="STYLE CELL-CYCLE INHIBITOR 1"/>
    <property type="match status" value="1"/>
</dbReference>
<organism evidence="2 3">
    <name type="scientific">Diaporthe eres</name>
    <name type="common">Phomopsis oblonga</name>
    <dbReference type="NCBI Taxonomy" id="83184"/>
    <lineage>
        <taxon>Eukaryota</taxon>
        <taxon>Fungi</taxon>
        <taxon>Dikarya</taxon>
        <taxon>Ascomycota</taxon>
        <taxon>Pezizomycotina</taxon>
        <taxon>Sordariomycetes</taxon>
        <taxon>Sordariomycetidae</taxon>
        <taxon>Diaporthales</taxon>
        <taxon>Diaporthaceae</taxon>
        <taxon>Diaporthe</taxon>
        <taxon>Diaporthe eres species complex</taxon>
    </lineage>
</organism>
<feature type="compositionally biased region" description="Basic residues" evidence="1">
    <location>
        <begin position="182"/>
        <end position="193"/>
    </location>
</feature>
<feature type="region of interest" description="Disordered" evidence="1">
    <location>
        <begin position="306"/>
        <end position="472"/>
    </location>
</feature>
<evidence type="ECO:0000256" key="1">
    <source>
        <dbReference type="SAM" id="MobiDB-lite"/>
    </source>
</evidence>
<name>A0ABR1PCG3_DIAER</name>
<proteinExistence type="predicted"/>
<dbReference type="EMBL" id="JAKNSF020000019">
    <property type="protein sequence ID" value="KAK7732640.1"/>
    <property type="molecule type" value="Genomic_DNA"/>
</dbReference>
<comment type="caution">
    <text evidence="2">The sequence shown here is derived from an EMBL/GenBank/DDBJ whole genome shotgun (WGS) entry which is preliminary data.</text>
</comment>
<reference evidence="2 3" key="1">
    <citation type="submission" date="2024-02" db="EMBL/GenBank/DDBJ databases">
        <title>De novo assembly and annotation of 12 fungi associated with fruit tree decline syndrome in Ontario, Canada.</title>
        <authorList>
            <person name="Sulman M."/>
            <person name="Ellouze W."/>
            <person name="Ilyukhin E."/>
        </authorList>
    </citation>
    <scope>NUCLEOTIDE SEQUENCE [LARGE SCALE GENOMIC DNA]</scope>
    <source>
        <strain evidence="2 3">M169</strain>
    </source>
</reference>
<dbReference type="InterPro" id="IPR044688">
    <property type="entry name" value="SCI-1-like"/>
</dbReference>
<evidence type="ECO:0000313" key="3">
    <source>
        <dbReference type="Proteomes" id="UP001430848"/>
    </source>
</evidence>
<feature type="compositionally biased region" description="Basic and acidic residues" evidence="1">
    <location>
        <begin position="161"/>
        <end position="181"/>
    </location>
</feature>
<feature type="region of interest" description="Disordered" evidence="1">
    <location>
        <begin position="483"/>
        <end position="502"/>
    </location>
</feature>
<evidence type="ECO:0000313" key="2">
    <source>
        <dbReference type="EMBL" id="KAK7732640.1"/>
    </source>
</evidence>
<feature type="compositionally biased region" description="Basic and acidic residues" evidence="1">
    <location>
        <begin position="194"/>
        <end position="207"/>
    </location>
</feature>
<protein>
    <submittedName>
        <fullName evidence="2">Uncharacterized protein</fullName>
    </submittedName>
</protein>
<feature type="compositionally biased region" description="Basic and acidic residues" evidence="1">
    <location>
        <begin position="395"/>
        <end position="452"/>
    </location>
</feature>
<feature type="compositionally biased region" description="Basic residues" evidence="1">
    <location>
        <begin position="208"/>
        <end position="221"/>
    </location>
</feature>
<sequence>MNHIASEFGHMMTTNDSTISPTIGPNGGATAPFSQGWPSSNGSMANSMMAPAPPFNEAMMPHQSPPQQATDIFLNPADFQMFNFAFPLDNINQYDPQPDFSFGAMPPDMDMSIILQAEKMPRDRKDELGEAPRAVHGNEREGSYGARRRTRSRSRSPRRRPAAEDFYRERTPEPHDSQSHNHHDRHRRHRHHSHDAASRSPNPDEDRKRHHRHHHRRHRTKPAAPSAATRDKPVDLPSGARPLSYKNDLDAFTPLFAYYLDVQKNLDFYDLDSQQARGRWKSFVNKWNRGELAEGWYDPEMFERISREAPPPPARASAALHEGAKDGERAQPTPPRGASPPNEDARRVAVNNGNSDSDSDYGPPPPPGQSDQTSGGARKGPGIPTLSDLALQREAASEERDSQLSDLRHARKADRAQQKERLEELAPRAEPGTRERRLEKKAAVNEKMRGFREGAAGDGVEEVGEGDLMGGGDSVAELKRAKAAMQRKKTERELRREAEARAREEERLERLREWREREEEKLRGLKELAKARFG</sequence>
<accession>A0ABR1PCG3</accession>
<gene>
    <name evidence="2" type="ORF">SLS63_004895</name>
</gene>
<feature type="region of interest" description="Disordered" evidence="1">
    <location>
        <begin position="128"/>
        <end position="246"/>
    </location>
</feature>
<keyword evidence="3" id="KW-1185">Reference proteome</keyword>
<feature type="compositionally biased region" description="Basic and acidic residues" evidence="1">
    <location>
        <begin position="488"/>
        <end position="502"/>
    </location>
</feature>
<feature type="compositionally biased region" description="Basic residues" evidence="1">
    <location>
        <begin position="146"/>
        <end position="160"/>
    </location>
</feature>
<dbReference type="Proteomes" id="UP001430848">
    <property type="component" value="Unassembled WGS sequence"/>
</dbReference>